<comment type="subunit">
    <text evidence="4">Homotetramer.</text>
</comment>
<comment type="catalytic activity">
    <reaction evidence="1">
        <text>Cleavage of an N-acetyl or N-formyl amino acid from the N-terminus of a polypeptide.</text>
        <dbReference type="EC" id="3.4.19.1"/>
    </reaction>
</comment>
<keyword evidence="6" id="KW-0963">Cytoplasm</keyword>
<dbReference type="InterPro" id="IPR001375">
    <property type="entry name" value="Peptidase_S9_cat"/>
</dbReference>
<dbReference type="InParanoid" id="A0A409WDS1"/>
<comment type="similarity">
    <text evidence="3">Belongs to the peptidase S9C family.</text>
</comment>
<feature type="domain" description="Peptidase S9 prolyl oligopeptidase catalytic" evidence="9">
    <location>
        <begin position="463"/>
        <end position="575"/>
    </location>
</feature>
<gene>
    <name evidence="11" type="ORF">CVT24_011784</name>
</gene>
<dbReference type="Pfam" id="PF00326">
    <property type="entry name" value="Peptidase_S9"/>
    <property type="match status" value="2"/>
</dbReference>
<feature type="domain" description="Acylamino-acid-releasing enzyme N-terminal" evidence="10">
    <location>
        <begin position="49"/>
        <end position="393"/>
    </location>
</feature>
<evidence type="ECO:0000256" key="1">
    <source>
        <dbReference type="ARBA" id="ARBA00000721"/>
    </source>
</evidence>
<dbReference type="EMBL" id="NHTK01005550">
    <property type="protein sequence ID" value="PPQ76639.1"/>
    <property type="molecule type" value="Genomic_DNA"/>
</dbReference>
<organism evidence="11 12">
    <name type="scientific">Panaeolus cyanescens</name>
    <dbReference type="NCBI Taxonomy" id="181874"/>
    <lineage>
        <taxon>Eukaryota</taxon>
        <taxon>Fungi</taxon>
        <taxon>Dikarya</taxon>
        <taxon>Basidiomycota</taxon>
        <taxon>Agaricomycotina</taxon>
        <taxon>Agaricomycetes</taxon>
        <taxon>Agaricomycetidae</taxon>
        <taxon>Agaricales</taxon>
        <taxon>Agaricineae</taxon>
        <taxon>Galeropsidaceae</taxon>
        <taxon>Panaeolus</taxon>
    </lineage>
</organism>
<evidence type="ECO:0000313" key="12">
    <source>
        <dbReference type="Proteomes" id="UP000284842"/>
    </source>
</evidence>
<dbReference type="InterPro" id="IPR045550">
    <property type="entry name" value="AARE_N"/>
</dbReference>
<dbReference type="Pfam" id="PF19283">
    <property type="entry name" value="APEH_N"/>
    <property type="match status" value="1"/>
</dbReference>
<evidence type="ECO:0000259" key="10">
    <source>
        <dbReference type="Pfam" id="PF19283"/>
    </source>
</evidence>
<evidence type="ECO:0000259" key="9">
    <source>
        <dbReference type="Pfam" id="PF00326"/>
    </source>
</evidence>
<dbReference type="Proteomes" id="UP000284842">
    <property type="component" value="Unassembled WGS sequence"/>
</dbReference>
<dbReference type="InterPro" id="IPR029058">
    <property type="entry name" value="AB_hydrolase_fold"/>
</dbReference>
<protein>
    <recommendedName>
        <fullName evidence="5">acylaminoacyl-peptidase</fullName>
        <ecNumber evidence="5">3.4.19.1</ecNumber>
    </recommendedName>
    <alternativeName>
        <fullName evidence="8">Dipeptidyl-peptidase V</fullName>
    </alternativeName>
</protein>
<accession>A0A409WDS1</accession>
<evidence type="ECO:0000313" key="11">
    <source>
        <dbReference type="EMBL" id="PPQ76639.1"/>
    </source>
</evidence>
<reference evidence="11 12" key="1">
    <citation type="journal article" date="2018" name="Evol. Lett.">
        <title>Horizontal gene cluster transfer increased hallucinogenic mushroom diversity.</title>
        <authorList>
            <person name="Reynolds H.T."/>
            <person name="Vijayakumar V."/>
            <person name="Gluck-Thaler E."/>
            <person name="Korotkin H.B."/>
            <person name="Matheny P.B."/>
            <person name="Slot J.C."/>
        </authorList>
    </citation>
    <scope>NUCLEOTIDE SEQUENCE [LARGE SCALE GENOMIC DNA]</scope>
    <source>
        <strain evidence="11 12">2629</strain>
    </source>
</reference>
<comment type="caution">
    <text evidence="11">The sequence shown here is derived from an EMBL/GenBank/DDBJ whole genome shotgun (WGS) entry which is preliminary data.</text>
</comment>
<keyword evidence="12" id="KW-1185">Reference proteome</keyword>
<sequence>MSKAISFAINEDGTPSCVSSGGMVDVGDSVAEVYFRPNHLRVNFRVVKGSPTKRIIEFWRNDSLAYSLDVTSVHGDFYTDDYLSSFDFSDKGDALVYVAEQNMSESKDPFERFRYNPDLGEGLAGKRSPGLYLLKLDKEALLEGAAISETITGPIFIQTPSGIRFGQPTFSPGSSSILYATGYEFSIDGRILGPKGCFNRPTGIWTLKFENNSDDDANFSVTASKITYPHLSCRSPRTYTSADGSRSTLIWLSCLTGGAHVSSSILFSSGIEESGAVDEPKPIVGVVKSPASDEFPGLYPSYNLPTDFLLRSHSRSEGQLIIVQSQWRSRNVILGISTTTGRVLNLTPQTDTENATFNWSMFATDGDSRILAFRSSPSVPYEIVLGTLREDYSVSWVVLDRPTLPEKVTQALASIRTSIIPIPNRPSVETIVIQSDRRLHQDVDVAPCITSPHGGPHGTTSTAFSATTTALALEGYTLSLPNYTGSPGFGEDFLQGLIGRCGELDVQDCIAAARHVVSLGISKQGAGKQLITGGSHGGFLTAHLIGQFPDFFSAAIMRNPVISAGNVYNTDIPDWYFSEFGLEYPLSSSALAQIIPGGQGIDSDFPLPGNKRYPPILSAEDYGKLQQMSPVTYIDNIRVPVLLLIGAVDRRVAPAQGIEFYHALRGRQSLSGTPGGDVEMLVFPDDSHPLDGVEATRASYYATLKWFSNIGLSESTRTRVDG</sequence>
<dbReference type="Gene3D" id="3.40.50.1820">
    <property type="entry name" value="alpha/beta hydrolase"/>
    <property type="match status" value="1"/>
</dbReference>
<name>A0A409WDS1_9AGAR</name>
<dbReference type="GO" id="GO:0006508">
    <property type="term" value="P:proteolysis"/>
    <property type="evidence" value="ECO:0007669"/>
    <property type="project" value="InterPro"/>
</dbReference>
<evidence type="ECO:0000256" key="5">
    <source>
        <dbReference type="ARBA" id="ARBA00012917"/>
    </source>
</evidence>
<proteinExistence type="inferred from homology"/>
<dbReference type="GO" id="GO:0004252">
    <property type="term" value="F:serine-type endopeptidase activity"/>
    <property type="evidence" value="ECO:0007669"/>
    <property type="project" value="TreeGrafter"/>
</dbReference>
<dbReference type="PANTHER" id="PTHR42776">
    <property type="entry name" value="SERINE PEPTIDASE S9 FAMILY MEMBER"/>
    <property type="match status" value="1"/>
</dbReference>
<dbReference type="EC" id="3.4.19.1" evidence="5"/>
<dbReference type="AlphaFoldDB" id="A0A409WDS1"/>
<evidence type="ECO:0000256" key="8">
    <source>
        <dbReference type="ARBA" id="ARBA00032829"/>
    </source>
</evidence>
<evidence type="ECO:0000256" key="4">
    <source>
        <dbReference type="ARBA" id="ARBA00011881"/>
    </source>
</evidence>
<dbReference type="SUPFAM" id="SSF53474">
    <property type="entry name" value="alpha/beta-Hydrolases"/>
    <property type="match status" value="1"/>
</dbReference>
<feature type="domain" description="Peptidase S9 prolyl oligopeptidase catalytic" evidence="9">
    <location>
        <begin position="622"/>
        <end position="709"/>
    </location>
</feature>
<keyword evidence="7" id="KW-0378">Hydrolase</keyword>
<evidence type="ECO:0000256" key="6">
    <source>
        <dbReference type="ARBA" id="ARBA00022490"/>
    </source>
</evidence>
<comment type="subcellular location">
    <subcellularLocation>
        <location evidence="2">Cytoplasm</location>
    </subcellularLocation>
</comment>
<evidence type="ECO:0000256" key="3">
    <source>
        <dbReference type="ARBA" id="ARBA00010040"/>
    </source>
</evidence>
<dbReference type="STRING" id="181874.A0A409WDS1"/>
<evidence type="ECO:0000256" key="2">
    <source>
        <dbReference type="ARBA" id="ARBA00004496"/>
    </source>
</evidence>
<dbReference type="PANTHER" id="PTHR42776:SF4">
    <property type="entry name" value="ACYLAMINO-ACID-RELEASING ENZYME"/>
    <property type="match status" value="1"/>
</dbReference>
<dbReference type="OrthoDB" id="43744at2759"/>
<evidence type="ECO:0000256" key="7">
    <source>
        <dbReference type="ARBA" id="ARBA00022801"/>
    </source>
</evidence>